<evidence type="ECO:0000256" key="2">
    <source>
        <dbReference type="PROSITE-ProRule" id="PRU00335"/>
    </source>
</evidence>
<name>A0A5N0DLH7_9NOCA</name>
<dbReference type="GO" id="GO:0000976">
    <property type="term" value="F:transcription cis-regulatory region binding"/>
    <property type="evidence" value="ECO:0007669"/>
    <property type="project" value="TreeGrafter"/>
</dbReference>
<evidence type="ECO:0000256" key="1">
    <source>
        <dbReference type="ARBA" id="ARBA00023125"/>
    </source>
</evidence>
<evidence type="ECO:0000259" key="3">
    <source>
        <dbReference type="PROSITE" id="PS50977"/>
    </source>
</evidence>
<dbReference type="InterPro" id="IPR050109">
    <property type="entry name" value="HTH-type_TetR-like_transc_reg"/>
</dbReference>
<reference evidence="4 5" key="1">
    <citation type="submission" date="2019-09" db="EMBL/GenBank/DDBJ databases">
        <authorList>
            <person name="Wang X."/>
        </authorList>
    </citation>
    <scope>NUCLEOTIDE SEQUENCE [LARGE SCALE GENOMIC DNA]</scope>
    <source>
        <strain evidence="4 5">CICC 11023</strain>
    </source>
</reference>
<dbReference type="SUPFAM" id="SSF48498">
    <property type="entry name" value="Tetracyclin repressor-like, C-terminal domain"/>
    <property type="match status" value="1"/>
</dbReference>
<protein>
    <submittedName>
        <fullName evidence="4">TetR/AcrR family transcriptional regulator</fullName>
    </submittedName>
</protein>
<feature type="DNA-binding region" description="H-T-H motif" evidence="2">
    <location>
        <begin position="31"/>
        <end position="50"/>
    </location>
</feature>
<dbReference type="InterPro" id="IPR036271">
    <property type="entry name" value="Tet_transcr_reg_TetR-rel_C_sf"/>
</dbReference>
<dbReference type="PANTHER" id="PTHR30055:SF235">
    <property type="entry name" value="TRANSCRIPTIONAL REGULATORY PROTEIN"/>
    <property type="match status" value="1"/>
</dbReference>
<accession>A0A5N0DLH7</accession>
<dbReference type="OrthoDB" id="3210235at2"/>
<evidence type="ECO:0000313" key="4">
    <source>
        <dbReference type="EMBL" id="KAA8877310.1"/>
    </source>
</evidence>
<dbReference type="AlphaFoldDB" id="A0A5N0DLH7"/>
<feature type="domain" description="HTH tetR-type" evidence="3">
    <location>
        <begin position="8"/>
        <end position="68"/>
    </location>
</feature>
<keyword evidence="1 2" id="KW-0238">DNA-binding</keyword>
<dbReference type="RefSeq" id="WP_150408320.1">
    <property type="nucleotide sequence ID" value="NZ_VXLC01000051.1"/>
</dbReference>
<comment type="caution">
    <text evidence="4">The sequence shown here is derived from an EMBL/GenBank/DDBJ whole genome shotgun (WGS) entry which is preliminary data.</text>
</comment>
<dbReference type="SUPFAM" id="SSF46689">
    <property type="entry name" value="Homeodomain-like"/>
    <property type="match status" value="1"/>
</dbReference>
<dbReference type="Gene3D" id="1.10.357.10">
    <property type="entry name" value="Tetracycline Repressor, domain 2"/>
    <property type="match status" value="1"/>
</dbReference>
<dbReference type="InterPro" id="IPR041678">
    <property type="entry name" value="TetR_C_16"/>
</dbReference>
<keyword evidence="5" id="KW-1185">Reference proteome</keyword>
<dbReference type="Gene3D" id="1.10.10.60">
    <property type="entry name" value="Homeodomain-like"/>
    <property type="match status" value="1"/>
</dbReference>
<dbReference type="Pfam" id="PF17920">
    <property type="entry name" value="TetR_C_16"/>
    <property type="match status" value="1"/>
</dbReference>
<dbReference type="PROSITE" id="PS50977">
    <property type="entry name" value="HTH_TETR_2"/>
    <property type="match status" value="1"/>
</dbReference>
<dbReference type="InterPro" id="IPR009057">
    <property type="entry name" value="Homeodomain-like_sf"/>
</dbReference>
<dbReference type="GO" id="GO:0003700">
    <property type="term" value="F:DNA-binding transcription factor activity"/>
    <property type="evidence" value="ECO:0007669"/>
    <property type="project" value="TreeGrafter"/>
</dbReference>
<evidence type="ECO:0000313" key="5">
    <source>
        <dbReference type="Proteomes" id="UP000323876"/>
    </source>
</evidence>
<dbReference type="Pfam" id="PF00440">
    <property type="entry name" value="TetR_N"/>
    <property type="match status" value="1"/>
</dbReference>
<dbReference type="EMBL" id="VXLC01000051">
    <property type="protein sequence ID" value="KAA8877310.1"/>
    <property type="molecule type" value="Genomic_DNA"/>
</dbReference>
<dbReference type="PANTHER" id="PTHR30055">
    <property type="entry name" value="HTH-TYPE TRANSCRIPTIONAL REGULATOR RUTR"/>
    <property type="match status" value="1"/>
</dbReference>
<sequence>MAFTPRSEATRESILRAARHSLLENGFDGMTIRGVAAEAGVDAAMVMRYHGSKEGLFAAAIDPDLQLPDLRGCPPDRLGEQLARHFVRLWEGDLTDDILTILLRSVATHPVAKERMRAIFEGQVLELVRTVTGDAPDTSRRAALLAAQVAGVALCRYAVELPALVDVDASVLVTNLAPVFQHYLTGNLDGSVVEPR</sequence>
<gene>
    <name evidence="4" type="ORF">F3087_44870</name>
</gene>
<dbReference type="InterPro" id="IPR001647">
    <property type="entry name" value="HTH_TetR"/>
</dbReference>
<organism evidence="4 5">
    <name type="scientific">Nocardia colli</name>
    <dbReference type="NCBI Taxonomy" id="2545717"/>
    <lineage>
        <taxon>Bacteria</taxon>
        <taxon>Bacillati</taxon>
        <taxon>Actinomycetota</taxon>
        <taxon>Actinomycetes</taxon>
        <taxon>Mycobacteriales</taxon>
        <taxon>Nocardiaceae</taxon>
        <taxon>Nocardia</taxon>
    </lineage>
</organism>
<dbReference type="Proteomes" id="UP000323876">
    <property type="component" value="Unassembled WGS sequence"/>
</dbReference>
<dbReference type="PRINTS" id="PR00455">
    <property type="entry name" value="HTHTETR"/>
</dbReference>
<proteinExistence type="predicted"/>